<protein>
    <submittedName>
        <fullName evidence="1">Uncharacterized protein</fullName>
    </submittedName>
</protein>
<accession>A0A0K2UIC2</accession>
<dbReference type="EMBL" id="HACA01020658">
    <property type="protein sequence ID" value="CDW38019.1"/>
    <property type="molecule type" value="Transcribed_RNA"/>
</dbReference>
<reference evidence="1" key="1">
    <citation type="submission" date="2014-05" db="EMBL/GenBank/DDBJ databases">
        <authorList>
            <person name="Chronopoulou M."/>
        </authorList>
    </citation>
    <scope>NUCLEOTIDE SEQUENCE</scope>
    <source>
        <tissue evidence="1">Whole organism</tissue>
    </source>
</reference>
<proteinExistence type="predicted"/>
<evidence type="ECO:0000313" key="1">
    <source>
        <dbReference type="EMBL" id="CDW38019.1"/>
    </source>
</evidence>
<dbReference type="AlphaFoldDB" id="A0A0K2UIC2"/>
<sequence length="40" mass="4519">MVATAPWSARASSLTVDHLVCSMTLSIYFDTKSEEYYTQD</sequence>
<name>A0A0K2UIC2_LEPSM</name>
<organism evidence="1">
    <name type="scientific">Lepeophtheirus salmonis</name>
    <name type="common">Salmon louse</name>
    <name type="synonym">Caligus salmonis</name>
    <dbReference type="NCBI Taxonomy" id="72036"/>
    <lineage>
        <taxon>Eukaryota</taxon>
        <taxon>Metazoa</taxon>
        <taxon>Ecdysozoa</taxon>
        <taxon>Arthropoda</taxon>
        <taxon>Crustacea</taxon>
        <taxon>Multicrustacea</taxon>
        <taxon>Hexanauplia</taxon>
        <taxon>Copepoda</taxon>
        <taxon>Siphonostomatoida</taxon>
        <taxon>Caligidae</taxon>
        <taxon>Lepeophtheirus</taxon>
    </lineage>
</organism>